<dbReference type="PANTHER" id="PTHR48070:SF3">
    <property type="entry name" value="ESTERASE DBAE-RELATED"/>
    <property type="match status" value="1"/>
</dbReference>
<evidence type="ECO:0000313" key="4">
    <source>
        <dbReference type="EMBL" id="KAK4238978.1"/>
    </source>
</evidence>
<dbReference type="GO" id="GO:0005737">
    <property type="term" value="C:cytoplasm"/>
    <property type="evidence" value="ECO:0007669"/>
    <property type="project" value="TreeGrafter"/>
</dbReference>
<dbReference type="EMBL" id="MU860077">
    <property type="protein sequence ID" value="KAK4238978.1"/>
    <property type="molecule type" value="Genomic_DNA"/>
</dbReference>
<comment type="similarity">
    <text evidence="1">Belongs to the LovG family.</text>
</comment>
<reference evidence="4" key="2">
    <citation type="submission" date="2023-05" db="EMBL/GenBank/DDBJ databases">
        <authorList>
            <consortium name="Lawrence Berkeley National Laboratory"/>
            <person name="Steindorff A."/>
            <person name="Hensen N."/>
            <person name="Bonometti L."/>
            <person name="Westerberg I."/>
            <person name="Brannstrom I.O."/>
            <person name="Guillou S."/>
            <person name="Cros-Aarteil S."/>
            <person name="Calhoun S."/>
            <person name="Haridas S."/>
            <person name="Kuo A."/>
            <person name="Mondo S."/>
            <person name="Pangilinan J."/>
            <person name="Riley R."/>
            <person name="Labutti K."/>
            <person name="Andreopoulos B."/>
            <person name="Lipzen A."/>
            <person name="Chen C."/>
            <person name="Yanf M."/>
            <person name="Daum C."/>
            <person name="Ng V."/>
            <person name="Clum A."/>
            <person name="Ohm R."/>
            <person name="Martin F."/>
            <person name="Silar P."/>
            <person name="Natvig D."/>
            <person name="Lalanne C."/>
            <person name="Gautier V."/>
            <person name="Ament-Velasquez S.L."/>
            <person name="Kruys A."/>
            <person name="Hutchinson M.I."/>
            <person name="Powell A.J."/>
            <person name="Barry K."/>
            <person name="Miller A.N."/>
            <person name="Grigoriev I.V."/>
            <person name="Debuchy R."/>
            <person name="Gladieux P."/>
            <person name="Thoren M.H."/>
            <person name="Johannesson H."/>
        </authorList>
    </citation>
    <scope>NUCLEOTIDE SEQUENCE</scope>
    <source>
        <strain evidence="4">CBS 532.94</strain>
    </source>
</reference>
<evidence type="ECO:0000256" key="1">
    <source>
        <dbReference type="ARBA" id="ARBA00005863"/>
    </source>
</evidence>
<protein>
    <submittedName>
        <fullName evidence="4">Serine hydrolase FSH</fullName>
    </submittedName>
</protein>
<dbReference type="PANTHER" id="PTHR48070">
    <property type="entry name" value="ESTERASE OVCA2"/>
    <property type="match status" value="1"/>
</dbReference>
<dbReference type="GO" id="GO:0005634">
    <property type="term" value="C:nucleus"/>
    <property type="evidence" value="ECO:0007669"/>
    <property type="project" value="TreeGrafter"/>
</dbReference>
<dbReference type="Gene3D" id="3.40.50.1820">
    <property type="entry name" value="alpha/beta hydrolase"/>
    <property type="match status" value="1"/>
</dbReference>
<organism evidence="4 5">
    <name type="scientific">Achaetomium macrosporum</name>
    <dbReference type="NCBI Taxonomy" id="79813"/>
    <lineage>
        <taxon>Eukaryota</taxon>
        <taxon>Fungi</taxon>
        <taxon>Dikarya</taxon>
        <taxon>Ascomycota</taxon>
        <taxon>Pezizomycotina</taxon>
        <taxon>Sordariomycetes</taxon>
        <taxon>Sordariomycetidae</taxon>
        <taxon>Sordariales</taxon>
        <taxon>Chaetomiaceae</taxon>
        <taxon>Achaetomium</taxon>
    </lineage>
</organism>
<dbReference type="GO" id="GO:0044550">
    <property type="term" value="P:secondary metabolite biosynthetic process"/>
    <property type="evidence" value="ECO:0007669"/>
    <property type="project" value="TreeGrafter"/>
</dbReference>
<evidence type="ECO:0000256" key="2">
    <source>
        <dbReference type="ARBA" id="ARBA00022801"/>
    </source>
</evidence>
<proteinExistence type="inferred from homology"/>
<dbReference type="AlphaFoldDB" id="A0AAN7CBI9"/>
<evidence type="ECO:0000313" key="5">
    <source>
        <dbReference type="Proteomes" id="UP001303760"/>
    </source>
</evidence>
<feature type="domain" description="Serine hydrolase" evidence="3">
    <location>
        <begin position="14"/>
        <end position="239"/>
    </location>
</feature>
<sequence>MSTAPTQEDEKLKPKPRLLLLHGGGTSPSIFGLQARKLALLLQPHFDLVFLQAPLPCPAGPGVLPFFDGCGPFFCWMDDRTPEAEARYWVEGMNQVVAEVERLGPFVGVLGFSQGAKVAMEVVRRLERVHRGACGDEKEEGACPSWFKVVVTVCGTAPFQGGVEGRLVRDGQQEARDKGFRESLAGGVVKAQSVHLIGEEDPWRPESEKLVEFFDEVRRTVIRFKGEHHMPRDNETNGQVARLILEEYQKV</sequence>
<dbReference type="SUPFAM" id="SSF53474">
    <property type="entry name" value="alpha/beta-Hydrolases"/>
    <property type="match status" value="1"/>
</dbReference>
<dbReference type="Proteomes" id="UP001303760">
    <property type="component" value="Unassembled WGS sequence"/>
</dbReference>
<keyword evidence="5" id="KW-1185">Reference proteome</keyword>
<dbReference type="GO" id="GO:0016787">
    <property type="term" value="F:hydrolase activity"/>
    <property type="evidence" value="ECO:0007669"/>
    <property type="project" value="UniProtKB-KW"/>
</dbReference>
<accession>A0AAN7CBI9</accession>
<evidence type="ECO:0000259" key="3">
    <source>
        <dbReference type="Pfam" id="PF03959"/>
    </source>
</evidence>
<name>A0AAN7CBI9_9PEZI</name>
<keyword evidence="2 4" id="KW-0378">Hydrolase</keyword>
<comment type="caution">
    <text evidence="4">The sequence shown here is derived from an EMBL/GenBank/DDBJ whole genome shotgun (WGS) entry which is preliminary data.</text>
</comment>
<gene>
    <name evidence="4" type="ORF">C8A03DRAFT_43348</name>
</gene>
<reference evidence="4" key="1">
    <citation type="journal article" date="2023" name="Mol. Phylogenet. Evol.">
        <title>Genome-scale phylogeny and comparative genomics of the fungal order Sordariales.</title>
        <authorList>
            <person name="Hensen N."/>
            <person name="Bonometti L."/>
            <person name="Westerberg I."/>
            <person name="Brannstrom I.O."/>
            <person name="Guillou S."/>
            <person name="Cros-Aarteil S."/>
            <person name="Calhoun S."/>
            <person name="Haridas S."/>
            <person name="Kuo A."/>
            <person name="Mondo S."/>
            <person name="Pangilinan J."/>
            <person name="Riley R."/>
            <person name="LaButti K."/>
            <person name="Andreopoulos B."/>
            <person name="Lipzen A."/>
            <person name="Chen C."/>
            <person name="Yan M."/>
            <person name="Daum C."/>
            <person name="Ng V."/>
            <person name="Clum A."/>
            <person name="Steindorff A."/>
            <person name="Ohm R.A."/>
            <person name="Martin F."/>
            <person name="Silar P."/>
            <person name="Natvig D.O."/>
            <person name="Lalanne C."/>
            <person name="Gautier V."/>
            <person name="Ament-Velasquez S.L."/>
            <person name="Kruys A."/>
            <person name="Hutchinson M.I."/>
            <person name="Powell A.J."/>
            <person name="Barry K."/>
            <person name="Miller A.N."/>
            <person name="Grigoriev I.V."/>
            <person name="Debuchy R."/>
            <person name="Gladieux P."/>
            <person name="Hiltunen Thoren M."/>
            <person name="Johannesson H."/>
        </authorList>
    </citation>
    <scope>NUCLEOTIDE SEQUENCE</scope>
    <source>
        <strain evidence="4">CBS 532.94</strain>
    </source>
</reference>
<dbReference type="InterPro" id="IPR050593">
    <property type="entry name" value="LovG"/>
</dbReference>
<dbReference type="InterPro" id="IPR029058">
    <property type="entry name" value="AB_hydrolase_fold"/>
</dbReference>
<dbReference type="InterPro" id="IPR005645">
    <property type="entry name" value="FSH-like_dom"/>
</dbReference>
<dbReference type="Pfam" id="PF03959">
    <property type="entry name" value="FSH1"/>
    <property type="match status" value="1"/>
</dbReference>